<reference evidence="2 3" key="2">
    <citation type="journal article" date="2017" name="Front. Plant Sci.">
        <title>Gene Classification and Mining of Molecular Markers Useful in Red Clover (Trifolium pratense) Breeding.</title>
        <authorList>
            <person name="Istvanek J."/>
            <person name="Dluhosova J."/>
            <person name="Dluhos P."/>
            <person name="Patkova L."/>
            <person name="Nedelnik J."/>
            <person name="Repkova J."/>
        </authorList>
    </citation>
    <scope>NUCLEOTIDE SEQUENCE [LARGE SCALE GENOMIC DNA]</scope>
    <source>
        <strain evidence="3">cv. Tatra</strain>
        <tissue evidence="2">Young leaves</tissue>
    </source>
</reference>
<evidence type="ECO:0000256" key="1">
    <source>
        <dbReference type="SAM" id="MobiDB-lite"/>
    </source>
</evidence>
<feature type="non-terminal residue" evidence="2">
    <location>
        <position position="1"/>
    </location>
</feature>
<dbReference type="AlphaFoldDB" id="A0A2K3KTZ6"/>
<evidence type="ECO:0000313" key="2">
    <source>
        <dbReference type="EMBL" id="PNX69768.1"/>
    </source>
</evidence>
<organism evidence="2 3">
    <name type="scientific">Trifolium pratense</name>
    <name type="common">Red clover</name>
    <dbReference type="NCBI Taxonomy" id="57577"/>
    <lineage>
        <taxon>Eukaryota</taxon>
        <taxon>Viridiplantae</taxon>
        <taxon>Streptophyta</taxon>
        <taxon>Embryophyta</taxon>
        <taxon>Tracheophyta</taxon>
        <taxon>Spermatophyta</taxon>
        <taxon>Magnoliopsida</taxon>
        <taxon>eudicotyledons</taxon>
        <taxon>Gunneridae</taxon>
        <taxon>Pentapetalae</taxon>
        <taxon>rosids</taxon>
        <taxon>fabids</taxon>
        <taxon>Fabales</taxon>
        <taxon>Fabaceae</taxon>
        <taxon>Papilionoideae</taxon>
        <taxon>50 kb inversion clade</taxon>
        <taxon>NPAAA clade</taxon>
        <taxon>Hologalegina</taxon>
        <taxon>IRL clade</taxon>
        <taxon>Trifolieae</taxon>
        <taxon>Trifolium</taxon>
    </lineage>
</organism>
<name>A0A2K3KTZ6_TRIPR</name>
<feature type="region of interest" description="Disordered" evidence="1">
    <location>
        <begin position="1"/>
        <end position="23"/>
    </location>
</feature>
<comment type="caution">
    <text evidence="2">The sequence shown here is derived from an EMBL/GenBank/DDBJ whole genome shotgun (WGS) entry which is preliminary data.</text>
</comment>
<reference evidence="2 3" key="1">
    <citation type="journal article" date="2014" name="Am. J. Bot.">
        <title>Genome assembly and annotation for red clover (Trifolium pratense; Fabaceae).</title>
        <authorList>
            <person name="Istvanek J."/>
            <person name="Jaros M."/>
            <person name="Krenek A."/>
            <person name="Repkova J."/>
        </authorList>
    </citation>
    <scope>NUCLEOTIDE SEQUENCE [LARGE SCALE GENOMIC DNA]</scope>
    <source>
        <strain evidence="3">cv. Tatra</strain>
        <tissue evidence="2">Young leaves</tissue>
    </source>
</reference>
<dbReference type="EMBL" id="ASHM01257139">
    <property type="protein sequence ID" value="PNX69768.1"/>
    <property type="molecule type" value="Genomic_DNA"/>
</dbReference>
<protein>
    <submittedName>
        <fullName evidence="2">Uncharacterized protein</fullName>
    </submittedName>
</protein>
<proteinExistence type="predicted"/>
<evidence type="ECO:0000313" key="3">
    <source>
        <dbReference type="Proteomes" id="UP000236291"/>
    </source>
</evidence>
<gene>
    <name evidence="2" type="ORF">L195_g064584</name>
</gene>
<feature type="non-terminal residue" evidence="2">
    <location>
        <position position="68"/>
    </location>
</feature>
<accession>A0A2K3KTZ6</accession>
<sequence length="68" mass="7488">DEEDVEVLTERRMGKRPQPTQEIPVDTAGQVTTLANSDIAALIAALKQTTESVQAQGRRLDEQNNRLA</sequence>
<dbReference type="Proteomes" id="UP000236291">
    <property type="component" value="Unassembled WGS sequence"/>
</dbReference>